<feature type="chain" id="PRO_5038649247" description="S1 motif domain-containing protein" evidence="1">
    <location>
        <begin position="24"/>
        <end position="580"/>
    </location>
</feature>
<evidence type="ECO:0000313" key="2">
    <source>
        <dbReference type="EMBL" id="MBU3804294.1"/>
    </source>
</evidence>
<sequence length="580" mass="65307">MKKGWYVTGSLLLALCMSTTTSASISSYLTQSEYSDILWDNYSEDRGIVTQNYPELGYLTYKNSSGQLITCNYYAEEVVVEKQPYYEMEDKIGYLDELFPNFTYDSRDAQITSIQAGDCIYIRTNSERYITYLSAYNDYSMRYGKVVSFNYNTGEVANLQLEDEKGNLYTYDISQVTPVTKGGKMYALSTIKAGDWAKVLISQKILGEGIIEEEVLEIVLDNDTRVISNIYRGQLTSFDTYKKLLNIKNAQALGKSAWGTYNSLMSLAIDTKTAAAYRMGNRISFDYIKRYLMNTDGYVYIAAENYKGKENAVKLNFQSKLQTTLEPSPVIAASMSSIQLLSGETIYVDEDAIIVRDQRLVSANNIMVGDYLQAVVTGENKLAVARIVNNQTTGSLQIYRGRIKKITDRESFEVQTFSLLEDHTWYYHPTPQTFAIDMDTKFYNESGLVPSGIESFLAYGEETSVGDVYTIIAIGEKAYAIIDMPYVKDSVKGEIYAIEDGSIKIKDAYYYDTARKRWMEYSKKNSGGTITLNANSVVIKDGKVVPVRQLEVGDTISAMIETNFKEANGTVNGYIVVVEN</sequence>
<feature type="signal peptide" evidence="1">
    <location>
        <begin position="1"/>
        <end position="23"/>
    </location>
</feature>
<reference evidence="2" key="1">
    <citation type="journal article" date="2021" name="PeerJ">
        <title>Extensive microbial diversity within the chicken gut microbiome revealed by metagenomics and culture.</title>
        <authorList>
            <person name="Gilroy R."/>
            <person name="Ravi A."/>
            <person name="Getino M."/>
            <person name="Pursley I."/>
            <person name="Horton D.L."/>
            <person name="Alikhan N.F."/>
            <person name="Baker D."/>
            <person name="Gharbi K."/>
            <person name="Hall N."/>
            <person name="Watson M."/>
            <person name="Adriaenssens E.M."/>
            <person name="Foster-Nyarko E."/>
            <person name="Jarju S."/>
            <person name="Secka A."/>
            <person name="Antonio M."/>
            <person name="Oren A."/>
            <person name="Chaudhuri R.R."/>
            <person name="La Ragione R."/>
            <person name="Hildebrand F."/>
            <person name="Pallen M.J."/>
        </authorList>
    </citation>
    <scope>NUCLEOTIDE SEQUENCE</scope>
    <source>
        <strain evidence="2">B5-657</strain>
    </source>
</reference>
<protein>
    <recommendedName>
        <fullName evidence="4">S1 motif domain-containing protein</fullName>
    </recommendedName>
</protein>
<evidence type="ECO:0008006" key="4">
    <source>
        <dbReference type="Google" id="ProtNLM"/>
    </source>
</evidence>
<comment type="caution">
    <text evidence="2">The sequence shown here is derived from an EMBL/GenBank/DDBJ whole genome shotgun (WGS) entry which is preliminary data.</text>
</comment>
<accession>A0A9E2KB61</accession>
<keyword evidence="1" id="KW-0732">Signal</keyword>
<organism evidence="2 3">
    <name type="scientific">Candidatus Cellulosilyticum pullistercoris</name>
    <dbReference type="NCBI Taxonomy" id="2838521"/>
    <lineage>
        <taxon>Bacteria</taxon>
        <taxon>Bacillati</taxon>
        <taxon>Bacillota</taxon>
        <taxon>Clostridia</taxon>
        <taxon>Lachnospirales</taxon>
        <taxon>Cellulosilyticaceae</taxon>
        <taxon>Cellulosilyticum</taxon>
    </lineage>
</organism>
<dbReference type="EMBL" id="JAHLFQ010000134">
    <property type="protein sequence ID" value="MBU3804294.1"/>
    <property type="molecule type" value="Genomic_DNA"/>
</dbReference>
<dbReference type="Proteomes" id="UP000824229">
    <property type="component" value="Unassembled WGS sequence"/>
</dbReference>
<reference evidence="2" key="2">
    <citation type="submission" date="2021-04" db="EMBL/GenBank/DDBJ databases">
        <authorList>
            <person name="Gilroy R."/>
        </authorList>
    </citation>
    <scope>NUCLEOTIDE SEQUENCE</scope>
    <source>
        <strain evidence="2">B5-657</strain>
    </source>
</reference>
<name>A0A9E2KB61_9FIRM</name>
<evidence type="ECO:0000313" key="3">
    <source>
        <dbReference type="Proteomes" id="UP000824229"/>
    </source>
</evidence>
<evidence type="ECO:0000256" key="1">
    <source>
        <dbReference type="SAM" id="SignalP"/>
    </source>
</evidence>
<proteinExistence type="predicted"/>
<gene>
    <name evidence="2" type="ORF">H9872_06030</name>
</gene>
<dbReference type="AlphaFoldDB" id="A0A9E2KB61"/>